<sequence>MRIAYFDCFSGISGDMTLAALVSAGWPSEQLVALPDRLRLEGVQVRVSAARRGPFVGTQVRVDVEGAQPHRHLRHVRDLLEAADLDSAVRARAVEVFTRLAEAEAEVHGSTPEKVHFHEVGAVDALIDVVGAIEGLRALRVDEVFSSPLRLGRGSVHSEHGTIPVPAPATALLLRGAPVEMPDIEAELVTPTGAALITTLVRRWLPPPSFTLEAIGVGAGQRDLKEQPNVLRILVGSAAVPDGVGWRRVAVLETALDDENPQFVGAMVPRLLEHGALDAMVIPATMKKGRPGMLLVVVAEPERAQALARQILAETSSLGVRFRIEERLELERHTVQVETPFGTVALKIAEVPGQGPRAAPEFESVRVAAERSGRPLREVAEAAVRAWQEGERSRAR</sequence>
<dbReference type="HAMAP" id="MF_01074">
    <property type="entry name" value="LarC"/>
    <property type="match status" value="1"/>
</dbReference>
<evidence type="ECO:0000313" key="3">
    <source>
        <dbReference type="EMBL" id="TMQ71787.1"/>
    </source>
</evidence>
<protein>
    <recommendedName>
        <fullName evidence="2">Putative nickel insertion protein</fullName>
    </recommendedName>
</protein>
<evidence type="ECO:0000256" key="2">
    <source>
        <dbReference type="HAMAP-Rule" id="MF_01074"/>
    </source>
</evidence>
<dbReference type="Proteomes" id="UP000319836">
    <property type="component" value="Unassembled WGS sequence"/>
</dbReference>
<comment type="similarity">
    <text evidence="2">Belongs to the LarC family.</text>
</comment>
<organism evidence="3 4">
    <name type="scientific">Eiseniibacteriota bacterium</name>
    <dbReference type="NCBI Taxonomy" id="2212470"/>
    <lineage>
        <taxon>Bacteria</taxon>
        <taxon>Candidatus Eiseniibacteriota</taxon>
    </lineage>
</organism>
<comment type="caution">
    <text evidence="3">The sequence shown here is derived from an EMBL/GenBank/DDBJ whole genome shotgun (WGS) entry which is preliminary data.</text>
</comment>
<dbReference type="GO" id="GO:0016829">
    <property type="term" value="F:lyase activity"/>
    <property type="evidence" value="ECO:0007669"/>
    <property type="project" value="UniProtKB-UniRule"/>
</dbReference>
<gene>
    <name evidence="3" type="primary">larC</name>
    <name evidence="3" type="ORF">E6K80_04565</name>
</gene>
<dbReference type="Gene3D" id="3.10.20.300">
    <property type="entry name" value="mk0293 like domain"/>
    <property type="match status" value="1"/>
</dbReference>
<dbReference type="GO" id="GO:0016151">
    <property type="term" value="F:nickel cation binding"/>
    <property type="evidence" value="ECO:0007669"/>
    <property type="project" value="UniProtKB-UniRule"/>
</dbReference>
<dbReference type="AlphaFoldDB" id="A0A538U7E2"/>
<name>A0A538U7E2_UNCEI</name>
<keyword evidence="1 2" id="KW-0533">Nickel</keyword>
<dbReference type="PANTHER" id="PTHR36566:SF1">
    <property type="entry name" value="PYRIDINIUM-3,5-BISTHIOCARBOXYLIC ACID MONONUCLEOTIDE NICKEL INSERTION PROTEIN"/>
    <property type="match status" value="1"/>
</dbReference>
<accession>A0A538U7E2</accession>
<proteinExistence type="inferred from homology"/>
<dbReference type="EMBL" id="VBPA01000102">
    <property type="protein sequence ID" value="TMQ71787.1"/>
    <property type="molecule type" value="Genomic_DNA"/>
</dbReference>
<dbReference type="Pfam" id="PF01969">
    <property type="entry name" value="Ni_insertion"/>
    <property type="match status" value="1"/>
</dbReference>
<dbReference type="InterPro" id="IPR002822">
    <property type="entry name" value="Ni_insertion"/>
</dbReference>
<evidence type="ECO:0000256" key="1">
    <source>
        <dbReference type="ARBA" id="ARBA00022596"/>
    </source>
</evidence>
<dbReference type="Gene3D" id="3.30.70.1380">
    <property type="entry name" value="Transcriptional regulatory protein pf0864 domain like"/>
    <property type="match status" value="1"/>
</dbReference>
<dbReference type="PANTHER" id="PTHR36566">
    <property type="entry name" value="NICKEL INSERTION PROTEIN-RELATED"/>
    <property type="match status" value="1"/>
</dbReference>
<reference evidence="3 4" key="1">
    <citation type="journal article" date="2019" name="Nat. Microbiol.">
        <title>Mediterranean grassland soil C-N compound turnover is dependent on rainfall and depth, and is mediated by genomically divergent microorganisms.</title>
        <authorList>
            <person name="Diamond S."/>
            <person name="Andeer P.F."/>
            <person name="Li Z."/>
            <person name="Crits-Christoph A."/>
            <person name="Burstein D."/>
            <person name="Anantharaman K."/>
            <person name="Lane K.R."/>
            <person name="Thomas B.C."/>
            <person name="Pan C."/>
            <person name="Northen T.R."/>
            <person name="Banfield J.F."/>
        </authorList>
    </citation>
    <scope>NUCLEOTIDE SEQUENCE [LARGE SCALE GENOMIC DNA]</scope>
    <source>
        <strain evidence="3">WS_10</strain>
    </source>
</reference>
<keyword evidence="2" id="KW-0456">Lyase</keyword>
<evidence type="ECO:0000313" key="4">
    <source>
        <dbReference type="Proteomes" id="UP000319836"/>
    </source>
</evidence>
<dbReference type="NCBIfam" id="TIGR00299">
    <property type="entry name" value="nickel pincer cofactor biosynthesis protein LarC"/>
    <property type="match status" value="1"/>
</dbReference>